<protein>
    <submittedName>
        <fullName evidence="1">Uncharacterized protein</fullName>
    </submittedName>
</protein>
<gene>
    <name evidence="1" type="ORF">RMAR00112_LOCUS2269</name>
</gene>
<sequence>MAAFVSYLRPMGLVGVRTPQVSKGRKKRTRESVVMHGDEGGMEDMLEWNNKLYEELRVKGAVWGADSPDVPVDGEGVVRQVLDAYGEDSDAGSSVLLKYASKEFLDTYERAAIHSGGWEALHPGALTKLLEAGGDSGLILKHKGFRIKSSSEEKVVALILASNGFFFDLEFDMKSEGGSLRIDRLTAHMALGDDEFMTGNEIHVVKQDLNRLKNMKELIDSSSPPFATILLFIRAIRFYDLPAEGSGFARAIKLFSEDYIDQLKRIMKAGGVVSLNETSLKQYLSANSTLHHFLELNDFAFATEPNPKAVGVVEQEVYIFTPEEGTVRVKMTLSKNPASPFLIDDIVMVPS</sequence>
<proteinExistence type="predicted"/>
<name>A0A7S3E6E7_9RHOD</name>
<accession>A0A7S3E6E7</accession>
<evidence type="ECO:0000313" key="1">
    <source>
        <dbReference type="EMBL" id="CAE0034325.1"/>
    </source>
</evidence>
<dbReference type="EMBL" id="HBHW01003113">
    <property type="protein sequence ID" value="CAE0034325.1"/>
    <property type="molecule type" value="Transcribed_RNA"/>
</dbReference>
<reference evidence="1" key="1">
    <citation type="submission" date="2021-01" db="EMBL/GenBank/DDBJ databases">
        <authorList>
            <person name="Corre E."/>
            <person name="Pelletier E."/>
            <person name="Niang G."/>
            <person name="Scheremetjew M."/>
            <person name="Finn R."/>
            <person name="Kale V."/>
            <person name="Holt S."/>
            <person name="Cochrane G."/>
            <person name="Meng A."/>
            <person name="Brown T."/>
            <person name="Cohen L."/>
        </authorList>
    </citation>
    <scope>NUCLEOTIDE SEQUENCE</scope>
    <source>
        <strain evidence="1">CCMP 769</strain>
    </source>
</reference>
<dbReference type="AlphaFoldDB" id="A0A7S3E6E7"/>
<organism evidence="1">
    <name type="scientific">Rhodosorus marinus</name>
    <dbReference type="NCBI Taxonomy" id="101924"/>
    <lineage>
        <taxon>Eukaryota</taxon>
        <taxon>Rhodophyta</taxon>
        <taxon>Stylonematophyceae</taxon>
        <taxon>Stylonematales</taxon>
        <taxon>Stylonemataceae</taxon>
        <taxon>Rhodosorus</taxon>
    </lineage>
</organism>